<dbReference type="AlphaFoldDB" id="A0AAV4VWK5"/>
<evidence type="ECO:0000313" key="2">
    <source>
        <dbReference type="EMBL" id="GIY74827.1"/>
    </source>
</evidence>
<sequence length="185" mass="20615">MMKRCSGERSAVLVFVWVVFVVAVIYALGCCMVLLLKRCAWNNSSSTDQILPLPPLAYSQQTSPSYVNFQVDDGLFHPDSSVQEQSRCFDFKGFESFDAPPNCPDVVHQESSVGPSGRFNCLAIVDIERTMSDERLFHPDSSVQQQSRCFDFTGLEHFDAPPNCADVMHQESSVGPVEDSTVHQL</sequence>
<proteinExistence type="predicted"/>
<reference evidence="2 3" key="1">
    <citation type="submission" date="2021-06" db="EMBL/GenBank/DDBJ databases">
        <title>Caerostris extrusa draft genome.</title>
        <authorList>
            <person name="Kono N."/>
            <person name="Arakawa K."/>
        </authorList>
    </citation>
    <scope>NUCLEOTIDE SEQUENCE [LARGE SCALE GENOMIC DNA]</scope>
</reference>
<keyword evidence="3" id="KW-1185">Reference proteome</keyword>
<comment type="caution">
    <text evidence="2">The sequence shown here is derived from an EMBL/GenBank/DDBJ whole genome shotgun (WGS) entry which is preliminary data.</text>
</comment>
<accession>A0AAV4VWK5</accession>
<evidence type="ECO:0000313" key="3">
    <source>
        <dbReference type="Proteomes" id="UP001054945"/>
    </source>
</evidence>
<evidence type="ECO:0000256" key="1">
    <source>
        <dbReference type="SAM" id="Phobius"/>
    </source>
</evidence>
<feature type="transmembrane region" description="Helical" evidence="1">
    <location>
        <begin position="12"/>
        <end position="36"/>
    </location>
</feature>
<organism evidence="2 3">
    <name type="scientific">Caerostris extrusa</name>
    <name type="common">Bark spider</name>
    <name type="synonym">Caerostris bankana</name>
    <dbReference type="NCBI Taxonomy" id="172846"/>
    <lineage>
        <taxon>Eukaryota</taxon>
        <taxon>Metazoa</taxon>
        <taxon>Ecdysozoa</taxon>
        <taxon>Arthropoda</taxon>
        <taxon>Chelicerata</taxon>
        <taxon>Arachnida</taxon>
        <taxon>Araneae</taxon>
        <taxon>Araneomorphae</taxon>
        <taxon>Entelegynae</taxon>
        <taxon>Araneoidea</taxon>
        <taxon>Araneidae</taxon>
        <taxon>Caerostris</taxon>
    </lineage>
</organism>
<dbReference type="Proteomes" id="UP001054945">
    <property type="component" value="Unassembled WGS sequence"/>
</dbReference>
<keyword evidence="1" id="KW-0812">Transmembrane</keyword>
<protein>
    <submittedName>
        <fullName evidence="2">Uncharacterized protein</fullName>
    </submittedName>
</protein>
<name>A0AAV4VWK5_CAEEX</name>
<dbReference type="EMBL" id="BPLR01015263">
    <property type="protein sequence ID" value="GIY74827.1"/>
    <property type="molecule type" value="Genomic_DNA"/>
</dbReference>
<gene>
    <name evidence="2" type="ORF">CEXT_574131</name>
</gene>
<keyword evidence="1" id="KW-1133">Transmembrane helix</keyword>
<keyword evidence="1" id="KW-0472">Membrane</keyword>